<evidence type="ECO:0000313" key="11">
    <source>
        <dbReference type="EMBL" id="PYH82762.1"/>
    </source>
</evidence>
<feature type="transmembrane region" description="Helical" evidence="9">
    <location>
        <begin position="314"/>
        <end position="332"/>
    </location>
</feature>
<dbReference type="Proteomes" id="UP000248340">
    <property type="component" value="Unassembled WGS sequence"/>
</dbReference>
<feature type="transmembrane region" description="Helical" evidence="9">
    <location>
        <begin position="106"/>
        <end position="126"/>
    </location>
</feature>
<evidence type="ECO:0000256" key="7">
    <source>
        <dbReference type="RuleBase" id="RU003346"/>
    </source>
</evidence>
<feature type="domain" description="Major facilitator superfamily (MFS) profile" evidence="10">
    <location>
        <begin position="12"/>
        <end position="466"/>
    </location>
</feature>
<keyword evidence="4 9" id="KW-0812">Transmembrane</keyword>
<evidence type="ECO:0000313" key="12">
    <source>
        <dbReference type="Proteomes" id="UP000248340"/>
    </source>
</evidence>
<dbReference type="InterPro" id="IPR050360">
    <property type="entry name" value="MFS_Sugar_Transporters"/>
</dbReference>
<dbReference type="PANTHER" id="PTHR48022:SF9">
    <property type="entry name" value="MAJOR FACILITATOR SUPERFAMILY (MFS) PROFILE DOMAIN-CONTAINING PROTEIN"/>
    <property type="match status" value="1"/>
</dbReference>
<evidence type="ECO:0000259" key="10">
    <source>
        <dbReference type="PROSITE" id="PS50850"/>
    </source>
</evidence>
<dbReference type="AlphaFoldDB" id="A0A319DUD8"/>
<dbReference type="PROSITE" id="PS50850">
    <property type="entry name" value="MFS"/>
    <property type="match status" value="1"/>
</dbReference>
<dbReference type="SUPFAM" id="SSF103473">
    <property type="entry name" value="MFS general substrate transporter"/>
    <property type="match status" value="1"/>
</dbReference>
<comment type="subcellular location">
    <subcellularLocation>
        <location evidence="1">Membrane</location>
        <topology evidence="1">Multi-pass membrane protein</topology>
    </subcellularLocation>
</comment>
<keyword evidence="3 7" id="KW-0813">Transport</keyword>
<dbReference type="PRINTS" id="PR00171">
    <property type="entry name" value="SUGRTRNSPORT"/>
</dbReference>
<dbReference type="InterPro" id="IPR020846">
    <property type="entry name" value="MFS_dom"/>
</dbReference>
<feature type="region of interest" description="Disordered" evidence="8">
    <location>
        <begin position="479"/>
        <end position="501"/>
    </location>
</feature>
<dbReference type="NCBIfam" id="TIGR00879">
    <property type="entry name" value="SP"/>
    <property type="match status" value="1"/>
</dbReference>
<dbReference type="GeneID" id="37135945"/>
<feature type="transmembrane region" description="Helical" evidence="9">
    <location>
        <begin position="378"/>
        <end position="400"/>
    </location>
</feature>
<gene>
    <name evidence="11" type="ORF">BO82DRAFT_333105</name>
</gene>
<feature type="transmembrane region" description="Helical" evidence="9">
    <location>
        <begin position="48"/>
        <end position="69"/>
    </location>
</feature>
<dbReference type="PROSITE" id="PS00217">
    <property type="entry name" value="SUGAR_TRANSPORT_2"/>
    <property type="match status" value="1"/>
</dbReference>
<dbReference type="FunFam" id="1.20.1250.20:FF:000090">
    <property type="entry name" value="MFS sugar transporter, putative"/>
    <property type="match status" value="1"/>
</dbReference>
<feature type="compositionally biased region" description="Basic and acidic residues" evidence="8">
    <location>
        <begin position="479"/>
        <end position="500"/>
    </location>
</feature>
<dbReference type="PANTHER" id="PTHR48022">
    <property type="entry name" value="PLASTIDIC GLUCOSE TRANSPORTER 4"/>
    <property type="match status" value="1"/>
</dbReference>
<evidence type="ECO:0000256" key="5">
    <source>
        <dbReference type="ARBA" id="ARBA00022989"/>
    </source>
</evidence>
<dbReference type="InterPro" id="IPR005828">
    <property type="entry name" value="MFS_sugar_transport-like"/>
</dbReference>
<feature type="transmembrane region" description="Helical" evidence="9">
    <location>
        <begin position="81"/>
        <end position="100"/>
    </location>
</feature>
<evidence type="ECO:0000256" key="9">
    <source>
        <dbReference type="SAM" id="Phobius"/>
    </source>
</evidence>
<dbReference type="RefSeq" id="XP_025492962.1">
    <property type="nucleotide sequence ID" value="XM_025633204.1"/>
</dbReference>
<feature type="transmembrane region" description="Helical" evidence="9">
    <location>
        <begin position="146"/>
        <end position="165"/>
    </location>
</feature>
<dbReference type="EMBL" id="KZ821693">
    <property type="protein sequence ID" value="PYH82762.1"/>
    <property type="molecule type" value="Genomic_DNA"/>
</dbReference>
<comment type="similarity">
    <text evidence="2 7">Belongs to the major facilitator superfamily. Sugar transporter (TC 2.A.1.1) family.</text>
</comment>
<evidence type="ECO:0000256" key="8">
    <source>
        <dbReference type="SAM" id="MobiDB-lite"/>
    </source>
</evidence>
<dbReference type="Pfam" id="PF00083">
    <property type="entry name" value="Sugar_tr"/>
    <property type="match status" value="1"/>
</dbReference>
<dbReference type="PROSITE" id="PS00216">
    <property type="entry name" value="SUGAR_TRANSPORT_1"/>
    <property type="match status" value="1"/>
</dbReference>
<feature type="transmembrane region" description="Helical" evidence="9">
    <location>
        <begin position="339"/>
        <end position="358"/>
    </location>
</feature>
<evidence type="ECO:0000256" key="1">
    <source>
        <dbReference type="ARBA" id="ARBA00004141"/>
    </source>
</evidence>
<evidence type="ECO:0000256" key="3">
    <source>
        <dbReference type="ARBA" id="ARBA00022448"/>
    </source>
</evidence>
<dbReference type="GO" id="GO:0016020">
    <property type="term" value="C:membrane"/>
    <property type="evidence" value="ECO:0007669"/>
    <property type="project" value="UniProtKB-SubCell"/>
</dbReference>
<reference evidence="11 12" key="1">
    <citation type="submission" date="2016-12" db="EMBL/GenBank/DDBJ databases">
        <title>The genomes of Aspergillus section Nigri reveals drivers in fungal speciation.</title>
        <authorList>
            <consortium name="DOE Joint Genome Institute"/>
            <person name="Vesth T.C."/>
            <person name="Nybo J."/>
            <person name="Theobald S."/>
            <person name="Brandl J."/>
            <person name="Frisvad J.C."/>
            <person name="Nielsen K.F."/>
            <person name="Lyhne E.K."/>
            <person name="Kogle M.E."/>
            <person name="Kuo A."/>
            <person name="Riley R."/>
            <person name="Clum A."/>
            <person name="Nolan M."/>
            <person name="Lipzen A."/>
            <person name="Salamov A."/>
            <person name="Henrissat B."/>
            <person name="Wiebenga A."/>
            <person name="De Vries R.P."/>
            <person name="Grigoriev I.V."/>
            <person name="Mortensen U.H."/>
            <person name="Andersen M.R."/>
            <person name="Baker S.E."/>
        </authorList>
    </citation>
    <scope>NUCLEOTIDE SEQUENCE [LARGE SCALE GENOMIC DNA]</scope>
    <source>
        <strain evidence="11 12">CBS 121591</strain>
    </source>
</reference>
<proteinExistence type="inferred from homology"/>
<dbReference type="Gene3D" id="1.20.1250.20">
    <property type="entry name" value="MFS general substrate transporter like domains"/>
    <property type="match status" value="1"/>
</dbReference>
<dbReference type="GO" id="GO:0005351">
    <property type="term" value="F:carbohydrate:proton symporter activity"/>
    <property type="evidence" value="ECO:0007669"/>
    <property type="project" value="TreeGrafter"/>
</dbReference>
<keyword evidence="12" id="KW-1185">Reference proteome</keyword>
<protein>
    <submittedName>
        <fullName evidence="11">High-affinity hexose transporter</fullName>
    </submittedName>
</protein>
<dbReference type="VEuPathDB" id="FungiDB:BO82DRAFT_333105"/>
<organism evidence="11 12">
    <name type="scientific">Aspergillus uvarum CBS 121591</name>
    <dbReference type="NCBI Taxonomy" id="1448315"/>
    <lineage>
        <taxon>Eukaryota</taxon>
        <taxon>Fungi</taxon>
        <taxon>Dikarya</taxon>
        <taxon>Ascomycota</taxon>
        <taxon>Pezizomycotina</taxon>
        <taxon>Eurotiomycetes</taxon>
        <taxon>Eurotiomycetidae</taxon>
        <taxon>Eurotiales</taxon>
        <taxon>Aspergillaceae</taxon>
        <taxon>Aspergillus</taxon>
        <taxon>Aspergillus subgen. Circumdati</taxon>
    </lineage>
</organism>
<name>A0A319DUD8_9EURO</name>
<feature type="transmembrane region" description="Helical" evidence="9">
    <location>
        <begin position="443"/>
        <end position="462"/>
    </location>
</feature>
<sequence length="518" mass="56768">MFSSAYLLVTACCLFATLGSFLFGYDSGVISTVIDQETFKHRFHRPSDAATGGIVASYNGGAIIGSLLVSYLSDPWGRRPVLFVGGLLATLGAALQAGAVNVAMLIAGRLVAGLSVGLMSSIIPVYCSEVSPPRIRSFLGSLQQWMIGLGAVVAVGCSNHWKYILYDLTQWVGYGCSLRTGNFTWSFPLALQALPAIVLSGGIWLLPESPRWLIEQGRIDEGRTTLTRLHAANTSLIETEYAQIRASIAEERRRAPRTWRALLFTSATWRHRILLACGMQAFTQCSGTNIISTYNPSLYRSLGLSETTSLMIQGIWGALAQFWNTVFIILFIDRVPRRTLLLPSLVGMGATMCIEAALGQAYRNFTTDPPAPATAVRAAIALFFVFSAFFTSLGLISWLYQSEIFPTAIRARGASIATATNWSLNLVFAQCTPIARSRMGFNYFYCFATFNWAAALLVWFAYPETAGRSLEEAEHVFDRRGSKDERNHDQGLELQQDRKGGLAMVSSAEASANPLHHR</sequence>
<keyword evidence="5 9" id="KW-1133">Transmembrane helix</keyword>
<feature type="transmembrane region" description="Helical" evidence="9">
    <location>
        <begin position="185"/>
        <end position="206"/>
    </location>
</feature>
<evidence type="ECO:0000256" key="2">
    <source>
        <dbReference type="ARBA" id="ARBA00010992"/>
    </source>
</evidence>
<dbReference type="InterPro" id="IPR005829">
    <property type="entry name" value="Sugar_transporter_CS"/>
</dbReference>
<dbReference type="InterPro" id="IPR003663">
    <property type="entry name" value="Sugar/inositol_transpt"/>
</dbReference>
<evidence type="ECO:0000256" key="6">
    <source>
        <dbReference type="ARBA" id="ARBA00023136"/>
    </source>
</evidence>
<evidence type="ECO:0000256" key="4">
    <source>
        <dbReference type="ARBA" id="ARBA00022692"/>
    </source>
</evidence>
<dbReference type="OrthoDB" id="6133115at2759"/>
<accession>A0A319DUD8</accession>
<dbReference type="InterPro" id="IPR036259">
    <property type="entry name" value="MFS_trans_sf"/>
</dbReference>
<keyword evidence="6 9" id="KW-0472">Membrane</keyword>